<name>A0ABR1E7H6_NECAM</name>
<evidence type="ECO:0008006" key="3">
    <source>
        <dbReference type="Google" id="ProtNLM"/>
    </source>
</evidence>
<comment type="caution">
    <text evidence="1">The sequence shown here is derived from an EMBL/GenBank/DDBJ whole genome shotgun (WGS) entry which is preliminary data.</text>
</comment>
<sequence>MELATSLTQVWRGKSTLLNKSRPESRLRRRRCGRTSALTVFIAYASTLSYEIEEVEYFYLQLEEFYRDGHTFYKAIVGDFNAKIGPKKAPEEVHIGTHGVQWNEQGEALRVHHDDQDHPWELSTPGALLMGATQWRVTLTSSVERRTSD</sequence>
<gene>
    <name evidence="1" type="primary">Necator_chrV.g20879</name>
    <name evidence="1" type="ORF">RB195_016086</name>
</gene>
<evidence type="ECO:0000313" key="2">
    <source>
        <dbReference type="Proteomes" id="UP001303046"/>
    </source>
</evidence>
<protein>
    <recommendedName>
        <fullName evidence="3">Endonuclease/exonuclease/phosphatase domain-containing protein</fullName>
    </recommendedName>
</protein>
<keyword evidence="2" id="KW-1185">Reference proteome</keyword>
<organism evidence="1 2">
    <name type="scientific">Necator americanus</name>
    <name type="common">Human hookworm</name>
    <dbReference type="NCBI Taxonomy" id="51031"/>
    <lineage>
        <taxon>Eukaryota</taxon>
        <taxon>Metazoa</taxon>
        <taxon>Ecdysozoa</taxon>
        <taxon>Nematoda</taxon>
        <taxon>Chromadorea</taxon>
        <taxon>Rhabditida</taxon>
        <taxon>Rhabditina</taxon>
        <taxon>Rhabditomorpha</taxon>
        <taxon>Strongyloidea</taxon>
        <taxon>Ancylostomatidae</taxon>
        <taxon>Bunostominae</taxon>
        <taxon>Necator</taxon>
    </lineage>
</organism>
<dbReference type="Proteomes" id="UP001303046">
    <property type="component" value="Unassembled WGS sequence"/>
</dbReference>
<proteinExistence type="predicted"/>
<reference evidence="1 2" key="1">
    <citation type="submission" date="2023-08" db="EMBL/GenBank/DDBJ databases">
        <title>A Necator americanus chromosomal reference genome.</title>
        <authorList>
            <person name="Ilik V."/>
            <person name="Petrzelkova K.J."/>
            <person name="Pardy F."/>
            <person name="Fuh T."/>
            <person name="Niatou-Singa F.S."/>
            <person name="Gouil Q."/>
            <person name="Baker L."/>
            <person name="Ritchie M.E."/>
            <person name="Jex A.R."/>
            <person name="Gazzola D."/>
            <person name="Li H."/>
            <person name="Toshio Fujiwara R."/>
            <person name="Zhan B."/>
            <person name="Aroian R.V."/>
            <person name="Pafco B."/>
            <person name="Schwarz E.M."/>
        </authorList>
    </citation>
    <scope>NUCLEOTIDE SEQUENCE [LARGE SCALE GENOMIC DNA]</scope>
    <source>
        <strain evidence="1 2">Aroian</strain>
        <tissue evidence="1">Whole animal</tissue>
    </source>
</reference>
<accession>A0ABR1E7H6</accession>
<dbReference type="EMBL" id="JAVFWL010000005">
    <property type="protein sequence ID" value="KAK6758647.1"/>
    <property type="molecule type" value="Genomic_DNA"/>
</dbReference>
<evidence type="ECO:0000313" key="1">
    <source>
        <dbReference type="EMBL" id="KAK6758647.1"/>
    </source>
</evidence>